<evidence type="ECO:0000256" key="1">
    <source>
        <dbReference type="ARBA" id="ARBA00022741"/>
    </source>
</evidence>
<gene>
    <name evidence="4" type="ORF">TSPGSL018_16217</name>
</gene>
<dbReference type="SUPFAM" id="SSF55073">
    <property type="entry name" value="Nucleotide cyclase"/>
    <property type="match status" value="2"/>
</dbReference>
<dbReference type="Pfam" id="PF13191">
    <property type="entry name" value="AAA_16"/>
    <property type="match status" value="1"/>
</dbReference>
<dbReference type="SUPFAM" id="SSF52540">
    <property type="entry name" value="P-loop containing nucleoside triphosphate hydrolases"/>
    <property type="match status" value="1"/>
</dbReference>
<reference evidence="4" key="1">
    <citation type="submission" date="2014-05" db="EMBL/GenBank/DDBJ databases">
        <title>The transcriptome of the halophilic microalga Tetraselmis sp. GSL018 isolated from the Great Salt Lake, Utah.</title>
        <authorList>
            <person name="Jinkerson R.E."/>
            <person name="D'Adamo S."/>
            <person name="Posewitz M.C."/>
        </authorList>
    </citation>
    <scope>NUCLEOTIDE SEQUENCE</scope>
    <source>
        <strain evidence="4">GSL018</strain>
    </source>
</reference>
<protein>
    <submittedName>
        <fullName evidence="4">Guanylate cyclase</fullName>
    </submittedName>
</protein>
<evidence type="ECO:0000259" key="3">
    <source>
        <dbReference type="PROSITE" id="PS50125"/>
    </source>
</evidence>
<dbReference type="Gene3D" id="3.30.70.1230">
    <property type="entry name" value="Nucleotide cyclase"/>
    <property type="match status" value="2"/>
</dbReference>
<dbReference type="GO" id="GO:0009190">
    <property type="term" value="P:cyclic nucleotide biosynthetic process"/>
    <property type="evidence" value="ECO:0007669"/>
    <property type="project" value="InterPro"/>
</dbReference>
<dbReference type="InterPro" id="IPR041664">
    <property type="entry name" value="AAA_16"/>
</dbReference>
<evidence type="ECO:0000313" key="4">
    <source>
        <dbReference type="EMBL" id="JAC65356.1"/>
    </source>
</evidence>
<proteinExistence type="predicted"/>
<dbReference type="PANTHER" id="PTHR16305">
    <property type="entry name" value="TESTICULAR SOLUBLE ADENYLYL CYCLASE"/>
    <property type="match status" value="1"/>
</dbReference>
<dbReference type="Gene3D" id="3.40.50.300">
    <property type="entry name" value="P-loop containing nucleotide triphosphate hydrolases"/>
    <property type="match status" value="1"/>
</dbReference>
<dbReference type="GO" id="GO:0005737">
    <property type="term" value="C:cytoplasm"/>
    <property type="evidence" value="ECO:0007669"/>
    <property type="project" value="TreeGrafter"/>
</dbReference>
<dbReference type="GO" id="GO:0035556">
    <property type="term" value="P:intracellular signal transduction"/>
    <property type="evidence" value="ECO:0007669"/>
    <property type="project" value="InterPro"/>
</dbReference>
<keyword evidence="2" id="KW-0067">ATP-binding</keyword>
<dbReference type="GO" id="GO:0004016">
    <property type="term" value="F:adenylate cyclase activity"/>
    <property type="evidence" value="ECO:0007669"/>
    <property type="project" value="TreeGrafter"/>
</dbReference>
<dbReference type="SMART" id="SM00044">
    <property type="entry name" value="CYCc"/>
    <property type="match status" value="1"/>
</dbReference>
<feature type="domain" description="Guanylate cyclase" evidence="3">
    <location>
        <begin position="386"/>
        <end position="532"/>
    </location>
</feature>
<dbReference type="CDD" id="cd07302">
    <property type="entry name" value="CHD"/>
    <property type="match status" value="2"/>
</dbReference>
<organism evidence="4">
    <name type="scientific">Tetraselmis sp. GSL018</name>
    <dbReference type="NCBI Taxonomy" id="582737"/>
    <lineage>
        <taxon>Eukaryota</taxon>
        <taxon>Viridiplantae</taxon>
        <taxon>Chlorophyta</taxon>
        <taxon>core chlorophytes</taxon>
        <taxon>Chlorodendrophyceae</taxon>
        <taxon>Chlorodendrales</taxon>
        <taxon>Chlorodendraceae</taxon>
        <taxon>Tetraselmis</taxon>
    </lineage>
</organism>
<dbReference type="InterPro" id="IPR029787">
    <property type="entry name" value="Nucleotide_cyclase"/>
</dbReference>
<dbReference type="InterPro" id="IPR001054">
    <property type="entry name" value="A/G_cyclase"/>
</dbReference>
<name>A0A061R492_9CHLO</name>
<dbReference type="PROSITE" id="PS50125">
    <property type="entry name" value="GUANYLATE_CYCLASE_2"/>
    <property type="match status" value="1"/>
</dbReference>
<sequence>MGGAVSGFRRNLTLSETPTASYCTSAGKIVPFVPERVLQAYLSGHLNHKWTGAINLAPPIREASAVTLLLDVSGFTALSEKFSEGGTKSFEEFSLLLSGFFARTCEIIFSYGGDIDCFAGDALLILFPSTIAVHKKRLDKLLLPRDSRNSSGGASVLNSNLIEPATRALQCAFAVSRELNEYEVSPGLPRLTIHAAMACGDIYSVECGGSQARRGEAFVLGRPLCELRKAVDLSRSSEIVLTAMACEVLQGHFCLRATEQREGHVVLELPRVNGQTGQNKKHFKAALKRRQELKEKIVSKGLQIDRMQQGSLKWSGRSFRRSLELFAKLDCSQAMGSRRASDALSEALAHASEESSALPGEAEAAGETERLSCKGLESLLSFVPSSVRESFVTGMEPDQLAEHRTVSILFVVSSFEGKKVDIELARLLQRVMGKVIDLAEVEFGGETRQVTVDEKGLAAIFAFGLPGFTQYSRELACIGLALEIVRYAQKQGLQFHAGLDSGSCFCGLMGHPELRCEYTILGDTVNTAARIAGKASASGTPLLCTGRFKTELKRNHSVSWLEVVAAGEVTLKGKAGSTPVFELRRCVRPRRSLQEKAAAPLVGRDRELRDLGRFVRDALGEPRAHRLIVIEGAIGSGKTAVLNWLQQHLPEMQRSSPAGGARSPIPPAPATVRLRARCSGKKLALAQHLLKRLLNADDHMERSYSEEEAGSTSEWISSVHPQTRRAVLGEMLEQEESLPDCPMAKLIATCLKLKPAVVLVDDVDNADPSSLSSIAQAARALNSFLEDGHGNSLADGQGGPLPMSVMILTARHGNMREYTGEMQPGDHHTPSSFFQDDDFATVRLPALEREAIAALAARTMRCGQLGADLLDFLEGRSEGLPLHAENLCQWLMEHSMTRTGRDGITSLARELGEDAIVPPSLSAVINAHLDRFSPQLGVVLKCASVLGRVFDLTLLHGLVGSEIDISEETFQGHMYTLADAGIIQPAAESKLSETWEFAHLAYRDVAYGKILHKHRRDLHRTAAQWLRSELQVRGGGDYDALWEVHESLVFHWSEATAGFSEDSPFPPELTEEDMRCYCSSLGWLAKEHIRAGNTEGIRLNDELLQCLEYVKREKGRAHWLRVQLTAVSTFIHNAMALLTLNYNEGRSALTDSNQRMQKISGYCAEMEQLLVEAERNNDGSAEHTREELAMMQSTAIIAPHAAAYYMDGRRCALESVDKMIEWFADSTVPEMRIMLGAVAGGVAWGATRLQDAAEAVQGAYEAYELVGCPEGLQLGLASPPTILMMLLWSMDVLLGRLGSESVRRRLRLSLRRLDTAQLFLLYGVILSFESLWEPPESRRVESWLKAFYGMAKQTDQDMPEHGMFLRVIHPLRYARRVSGIQARMCCPHDAGSNRKVDAVKVWEKHMQRAMEESIRHTWFPEVLAVVRACVHDGCQVLFPPVDSGHCQPDAPGARAITLSSLQHLRAASGILSKCLEHWEAERIHNQFGYATLPAFTVWARAMLHWFQWTLCRFGALDGASPEDVRLSHGLRGWGRGPALPPGPKSICSALLRARSLATCDAQYREPVTGALLASTALARLLVGKMHPPCPQCFPDVADEEHCYLPVPVSLEPYMALERHSVPLGRVKQGSPEASMVAAEILQESLGLLEVRGKKLQIGEIRSKDDVSDSESVWEALCLFNAIREEAPR</sequence>
<dbReference type="PANTHER" id="PTHR16305:SF28">
    <property type="entry name" value="GUANYLATE CYCLASE DOMAIN-CONTAINING PROTEIN"/>
    <property type="match status" value="1"/>
</dbReference>
<keyword evidence="1" id="KW-0547">Nucleotide-binding</keyword>
<dbReference type="EMBL" id="GBEZ01021388">
    <property type="protein sequence ID" value="JAC65356.1"/>
    <property type="molecule type" value="Transcribed_RNA"/>
</dbReference>
<dbReference type="Pfam" id="PF00211">
    <property type="entry name" value="Guanylate_cyc"/>
    <property type="match status" value="1"/>
</dbReference>
<dbReference type="InterPro" id="IPR027417">
    <property type="entry name" value="P-loop_NTPase"/>
</dbReference>
<evidence type="ECO:0000256" key="2">
    <source>
        <dbReference type="ARBA" id="ARBA00022840"/>
    </source>
</evidence>
<dbReference type="GO" id="GO:0005524">
    <property type="term" value="F:ATP binding"/>
    <property type="evidence" value="ECO:0007669"/>
    <property type="project" value="UniProtKB-KW"/>
</dbReference>
<accession>A0A061R492</accession>